<protein>
    <submittedName>
        <fullName evidence="2">Uncharacterized protein</fullName>
    </submittedName>
</protein>
<evidence type="ECO:0000313" key="2">
    <source>
        <dbReference type="EMBL" id="OCK73484.1"/>
    </source>
</evidence>
<sequence length="117" mass="12391">MSIECAKLMRSLLKIEAAAAQDSGIAVYDEKDGSDIVLRISIAYLGDIHISRRGCVSKVYSDEAARFKHSRNSGLDGEASIGAPPGQSSGVNISKLPDGNQQQIWDVSNPSADQGKG</sequence>
<evidence type="ECO:0000313" key="3">
    <source>
        <dbReference type="Proteomes" id="UP000250266"/>
    </source>
</evidence>
<organism evidence="2 3">
    <name type="scientific">Lepidopterella palustris CBS 459.81</name>
    <dbReference type="NCBI Taxonomy" id="1314670"/>
    <lineage>
        <taxon>Eukaryota</taxon>
        <taxon>Fungi</taxon>
        <taxon>Dikarya</taxon>
        <taxon>Ascomycota</taxon>
        <taxon>Pezizomycotina</taxon>
        <taxon>Dothideomycetes</taxon>
        <taxon>Pleosporomycetidae</taxon>
        <taxon>Mytilinidiales</taxon>
        <taxon>Argynnaceae</taxon>
        <taxon>Lepidopterella</taxon>
    </lineage>
</organism>
<dbReference type="EMBL" id="KV745759">
    <property type="protein sequence ID" value="OCK73484.1"/>
    <property type="molecule type" value="Genomic_DNA"/>
</dbReference>
<dbReference type="AlphaFoldDB" id="A0A8E2J8M7"/>
<feature type="region of interest" description="Disordered" evidence="1">
    <location>
        <begin position="69"/>
        <end position="117"/>
    </location>
</feature>
<accession>A0A8E2J8M7</accession>
<dbReference type="Proteomes" id="UP000250266">
    <property type="component" value="Unassembled WGS sequence"/>
</dbReference>
<proteinExistence type="predicted"/>
<name>A0A8E2J8M7_9PEZI</name>
<keyword evidence="3" id="KW-1185">Reference proteome</keyword>
<reference evidence="2 3" key="1">
    <citation type="journal article" date="2016" name="Nat. Commun.">
        <title>Ectomycorrhizal ecology is imprinted in the genome of the dominant symbiotic fungus Cenococcum geophilum.</title>
        <authorList>
            <consortium name="DOE Joint Genome Institute"/>
            <person name="Peter M."/>
            <person name="Kohler A."/>
            <person name="Ohm R.A."/>
            <person name="Kuo A."/>
            <person name="Krutzmann J."/>
            <person name="Morin E."/>
            <person name="Arend M."/>
            <person name="Barry K.W."/>
            <person name="Binder M."/>
            <person name="Choi C."/>
            <person name="Clum A."/>
            <person name="Copeland A."/>
            <person name="Grisel N."/>
            <person name="Haridas S."/>
            <person name="Kipfer T."/>
            <person name="LaButti K."/>
            <person name="Lindquist E."/>
            <person name="Lipzen A."/>
            <person name="Maire R."/>
            <person name="Meier B."/>
            <person name="Mihaltcheva S."/>
            <person name="Molinier V."/>
            <person name="Murat C."/>
            <person name="Poggeler S."/>
            <person name="Quandt C.A."/>
            <person name="Sperisen C."/>
            <person name="Tritt A."/>
            <person name="Tisserant E."/>
            <person name="Crous P.W."/>
            <person name="Henrissat B."/>
            <person name="Nehls U."/>
            <person name="Egli S."/>
            <person name="Spatafora J.W."/>
            <person name="Grigoriev I.V."/>
            <person name="Martin F.M."/>
        </authorList>
    </citation>
    <scope>NUCLEOTIDE SEQUENCE [LARGE SCALE GENOMIC DNA]</scope>
    <source>
        <strain evidence="2 3">CBS 459.81</strain>
    </source>
</reference>
<evidence type="ECO:0000256" key="1">
    <source>
        <dbReference type="SAM" id="MobiDB-lite"/>
    </source>
</evidence>
<gene>
    <name evidence="2" type="ORF">K432DRAFT_473488</name>
</gene>
<feature type="compositionally biased region" description="Polar residues" evidence="1">
    <location>
        <begin position="99"/>
        <end position="117"/>
    </location>
</feature>
<feature type="non-terminal residue" evidence="2">
    <location>
        <position position="1"/>
    </location>
</feature>